<dbReference type="STRING" id="1513793.SAMN06296036_12189"/>
<dbReference type="SUPFAM" id="SSF82199">
    <property type="entry name" value="SET domain"/>
    <property type="match status" value="1"/>
</dbReference>
<evidence type="ECO:0000313" key="3">
    <source>
        <dbReference type="Proteomes" id="UP000192907"/>
    </source>
</evidence>
<dbReference type="EMBL" id="FWZT01000021">
    <property type="protein sequence ID" value="SMF62754.1"/>
    <property type="molecule type" value="Genomic_DNA"/>
</dbReference>
<keyword evidence="3" id="KW-1185">Reference proteome</keyword>
<reference evidence="3" key="1">
    <citation type="submission" date="2017-04" db="EMBL/GenBank/DDBJ databases">
        <authorList>
            <person name="Varghese N."/>
            <person name="Submissions S."/>
        </authorList>
    </citation>
    <scope>NUCLEOTIDE SEQUENCE [LARGE SCALE GENOMIC DNA]</scope>
    <source>
        <strain evidence="3">RKEM611</strain>
    </source>
</reference>
<dbReference type="Proteomes" id="UP000192907">
    <property type="component" value="Unassembled WGS sequence"/>
</dbReference>
<protein>
    <recommendedName>
        <fullName evidence="1">SET domain-containing protein</fullName>
    </recommendedName>
</protein>
<feature type="domain" description="SET" evidence="1">
    <location>
        <begin position="1"/>
        <end position="95"/>
    </location>
</feature>
<dbReference type="SMART" id="SM00317">
    <property type="entry name" value="SET"/>
    <property type="match status" value="1"/>
</dbReference>
<evidence type="ECO:0000313" key="2">
    <source>
        <dbReference type="EMBL" id="SMF62754.1"/>
    </source>
</evidence>
<dbReference type="Pfam" id="PF00856">
    <property type="entry name" value="SET"/>
    <property type="match status" value="1"/>
</dbReference>
<dbReference type="InterPro" id="IPR001214">
    <property type="entry name" value="SET_dom"/>
</dbReference>
<dbReference type="InterPro" id="IPR046341">
    <property type="entry name" value="SET_dom_sf"/>
</dbReference>
<proteinExistence type="predicted"/>
<dbReference type="Gene3D" id="2.170.270.10">
    <property type="entry name" value="SET domain"/>
    <property type="match status" value="1"/>
</dbReference>
<sequence>MKVEAGKSHIHGTGLFSREAIKKGELIGQFEGRATKENDIHVLWYEEKGNWRALSVTNVLKYANHSKKPNVEVLGREMYAIRKIKKGEEITFDYGDEWQ</sequence>
<gene>
    <name evidence="2" type="ORF">SAMN06296036_12189</name>
</gene>
<dbReference type="OrthoDB" id="9790349at2"/>
<dbReference type="RefSeq" id="WP_132323182.1">
    <property type="nucleotide sequence ID" value="NZ_FWZT01000021.1"/>
</dbReference>
<evidence type="ECO:0000259" key="1">
    <source>
        <dbReference type="PROSITE" id="PS50280"/>
    </source>
</evidence>
<organism evidence="2 3">
    <name type="scientific">Pseudobacteriovorax antillogorgiicola</name>
    <dbReference type="NCBI Taxonomy" id="1513793"/>
    <lineage>
        <taxon>Bacteria</taxon>
        <taxon>Pseudomonadati</taxon>
        <taxon>Bdellovibrionota</taxon>
        <taxon>Oligoflexia</taxon>
        <taxon>Oligoflexales</taxon>
        <taxon>Pseudobacteriovoracaceae</taxon>
        <taxon>Pseudobacteriovorax</taxon>
    </lineage>
</organism>
<dbReference type="PROSITE" id="PS50280">
    <property type="entry name" value="SET"/>
    <property type="match status" value="1"/>
</dbReference>
<name>A0A1Y6CGD2_9BACT</name>
<accession>A0A1Y6CGD2</accession>
<dbReference type="AlphaFoldDB" id="A0A1Y6CGD2"/>